<keyword evidence="2" id="KW-1133">Transmembrane helix</keyword>
<proteinExistence type="predicted"/>
<dbReference type="Proteomes" id="UP000642468">
    <property type="component" value="Unassembled WGS sequence"/>
</dbReference>
<feature type="compositionally biased region" description="Polar residues" evidence="1">
    <location>
        <begin position="94"/>
        <end position="120"/>
    </location>
</feature>
<keyword evidence="2" id="KW-0812">Transmembrane</keyword>
<evidence type="ECO:0000313" key="3">
    <source>
        <dbReference type="EMBL" id="MBD2714578.1"/>
    </source>
</evidence>
<evidence type="ECO:0000256" key="1">
    <source>
        <dbReference type="SAM" id="MobiDB-lite"/>
    </source>
</evidence>
<protein>
    <recommendedName>
        <fullName evidence="5">Outer membrane protein beta-barrel domain-containing protein</fullName>
    </recommendedName>
</protein>
<dbReference type="EMBL" id="JACWZZ010000001">
    <property type="protein sequence ID" value="MBD2714578.1"/>
    <property type="molecule type" value="Genomic_DNA"/>
</dbReference>
<reference evidence="3 4" key="1">
    <citation type="submission" date="2020-09" db="EMBL/GenBank/DDBJ databases">
        <authorList>
            <person name="Kim M.K."/>
        </authorList>
    </citation>
    <scope>NUCLEOTIDE SEQUENCE [LARGE SCALE GENOMIC DNA]</scope>
    <source>
        <strain evidence="3 4">BT646</strain>
    </source>
</reference>
<comment type="caution">
    <text evidence="3">The sequence shown here is derived from an EMBL/GenBank/DDBJ whole genome shotgun (WGS) entry which is preliminary data.</text>
</comment>
<feature type="transmembrane region" description="Helical" evidence="2">
    <location>
        <begin position="55"/>
        <end position="73"/>
    </location>
</feature>
<keyword evidence="4" id="KW-1185">Reference proteome</keyword>
<gene>
    <name evidence="3" type="ORF">IC231_05990</name>
</gene>
<organism evidence="3 4">
    <name type="scientific">Hymenobacter duratus</name>
    <dbReference type="NCBI Taxonomy" id="2771356"/>
    <lineage>
        <taxon>Bacteria</taxon>
        <taxon>Pseudomonadati</taxon>
        <taxon>Bacteroidota</taxon>
        <taxon>Cytophagia</taxon>
        <taxon>Cytophagales</taxon>
        <taxon>Hymenobacteraceae</taxon>
        <taxon>Hymenobacter</taxon>
    </lineage>
</organism>
<name>A0ABR8JCV2_9BACT</name>
<feature type="compositionally biased region" description="Low complexity" evidence="1">
    <location>
        <begin position="212"/>
        <end position="246"/>
    </location>
</feature>
<evidence type="ECO:0000313" key="4">
    <source>
        <dbReference type="Proteomes" id="UP000642468"/>
    </source>
</evidence>
<feature type="region of interest" description="Disordered" evidence="1">
    <location>
        <begin position="94"/>
        <end position="296"/>
    </location>
</feature>
<evidence type="ECO:0008006" key="5">
    <source>
        <dbReference type="Google" id="ProtNLM"/>
    </source>
</evidence>
<dbReference type="RefSeq" id="WP_190783607.1">
    <property type="nucleotide sequence ID" value="NZ_JACWZZ010000001.1"/>
</dbReference>
<accession>A0ABR8JCV2</accession>
<evidence type="ECO:0000256" key="2">
    <source>
        <dbReference type="SAM" id="Phobius"/>
    </source>
</evidence>
<keyword evidence="2" id="KW-0472">Membrane</keyword>
<sequence length="503" mass="54312">MRTPPMSDEELDELVRRSAEAYPDEVPLGAWLRMQDQLNEATMQQQIQQRVSQQVRRLFVLELMLVALALWWWQARPAPSATPNQLSGVAARSATKSTFPTPENAVSSATQATLPRQPQAGTARLAPMSVKPQPVTTELPESERPAVASSAWLLTKHEAKPELRGSTTALSKPEARQRRSRKSPLSILPERMANGVAGKALVPDPESAGGNTTLQAARPPAAPAAAGVPATATTTTDAVNSAADAASETPPKPAESVASLPGRSTPNDSALVPTAATTLPVADTTNDSGAKKKPSERPAYRVLLGVVGAPELTAVRPTDLTRPGTTVGAVVEYRFASRWRVRSGLLRSVKLYSARGTDYKPPASYWTWRTPVDEIEADCRILEIPVDLRYELLQRPAYSVFASAGLTSLVMRNEQYTYKYDLNGHYTERTWSYARGGSHLFSILNLSVGYERSLGTRWAAQAEPFLKLPLGGVGFGKIHLRSAGVSFGLKYGLFRPAAAAPAP</sequence>